<dbReference type="Gene3D" id="3.40.309.10">
    <property type="entry name" value="Aldehyde Dehydrogenase, Chain A, domain 2"/>
    <property type="match status" value="1"/>
</dbReference>
<feature type="domain" description="Aldehyde dehydrogenase" evidence="2">
    <location>
        <begin position="328"/>
        <end position="435"/>
    </location>
</feature>
<keyword evidence="1" id="KW-0560">Oxidoreductase</keyword>
<dbReference type="Gene3D" id="3.40.605.10">
    <property type="entry name" value="Aldehyde Dehydrogenase, Chain A, domain 1"/>
    <property type="match status" value="1"/>
</dbReference>
<dbReference type="InterPro" id="IPR016163">
    <property type="entry name" value="Ald_DH_C"/>
</dbReference>
<feature type="domain" description="Aldehyde dehydrogenase" evidence="2">
    <location>
        <begin position="10"/>
        <end position="284"/>
    </location>
</feature>
<sequence>MASHIVDGAAFRVRRALWELSDWGLKRRIQWLRYLDHLIISRKDQILVAVAADKKVSEHQVLLNEYAVVRLLCRYYIKNAYRILRDEDRSGFFSFWNWINKNKRSVVKKEPFGVVGIISPGNYPFSLAIGNVIPAILAGNAVILKPAPERKETNKLVGDLIAMSLESFKARKIFEILPSDDHLGQDIVCSRLIDKIHFTGSVQTGHWIFEENRKIRFVQPTLELGGSNPAIVLEDADIAEAARVIFWARFCGMSCNNIKRVFAVGSVYKKLLAALVVELGKLQLHELEPISEREMYHYTLFTSDYLYHLESRFSAADWYDFKPKILRIDDPSPNLLVLQEETFVPLLPVVRVKDEAEAISRSNNSQFGLGASVFTKDKKRFLRIAGQLDCGGVFHNDAMTEFAQTQLPFGGRKNSGFGYVHGPEGLLEFVQLKVIIMDRWRAPKLHLYPWTSGKMKWLRKFIDWIVKFS</sequence>
<evidence type="ECO:0000256" key="1">
    <source>
        <dbReference type="ARBA" id="ARBA00023002"/>
    </source>
</evidence>
<dbReference type="AlphaFoldDB" id="A0A1G1ZVR7"/>
<accession>A0A1G1ZVR7</accession>
<evidence type="ECO:0000313" key="4">
    <source>
        <dbReference type="Proteomes" id="UP000177690"/>
    </source>
</evidence>
<comment type="caution">
    <text evidence="3">The sequence shown here is derived from an EMBL/GenBank/DDBJ whole genome shotgun (WGS) entry which is preliminary data.</text>
</comment>
<dbReference type="GO" id="GO:0016620">
    <property type="term" value="F:oxidoreductase activity, acting on the aldehyde or oxo group of donors, NAD or NADP as acceptor"/>
    <property type="evidence" value="ECO:0007669"/>
    <property type="project" value="InterPro"/>
</dbReference>
<dbReference type="STRING" id="1798409.A3I24_02180"/>
<dbReference type="EMBL" id="MHJL01000004">
    <property type="protein sequence ID" value="OGY68216.1"/>
    <property type="molecule type" value="Genomic_DNA"/>
</dbReference>
<name>A0A1G1ZVR7_9BACT</name>
<protein>
    <recommendedName>
        <fullName evidence="2">Aldehyde dehydrogenase domain-containing protein</fullName>
    </recommendedName>
</protein>
<organism evidence="3 4">
    <name type="scientific">Candidatus Harrisonbacteria bacterium RIFCSPLOWO2_02_FULL_41_13b</name>
    <dbReference type="NCBI Taxonomy" id="1798409"/>
    <lineage>
        <taxon>Bacteria</taxon>
        <taxon>Candidatus Harrisoniibacteriota</taxon>
    </lineage>
</organism>
<dbReference type="PANTHER" id="PTHR11699">
    <property type="entry name" value="ALDEHYDE DEHYDROGENASE-RELATED"/>
    <property type="match status" value="1"/>
</dbReference>
<proteinExistence type="predicted"/>
<dbReference type="InterPro" id="IPR016161">
    <property type="entry name" value="Ald_DH/histidinol_DH"/>
</dbReference>
<dbReference type="SUPFAM" id="SSF53720">
    <property type="entry name" value="ALDH-like"/>
    <property type="match status" value="1"/>
</dbReference>
<evidence type="ECO:0000259" key="2">
    <source>
        <dbReference type="Pfam" id="PF00171"/>
    </source>
</evidence>
<dbReference type="Proteomes" id="UP000177690">
    <property type="component" value="Unassembled WGS sequence"/>
</dbReference>
<reference evidence="3 4" key="1">
    <citation type="journal article" date="2016" name="Nat. Commun.">
        <title>Thousands of microbial genomes shed light on interconnected biogeochemical processes in an aquifer system.</title>
        <authorList>
            <person name="Anantharaman K."/>
            <person name="Brown C.T."/>
            <person name="Hug L.A."/>
            <person name="Sharon I."/>
            <person name="Castelle C.J."/>
            <person name="Probst A.J."/>
            <person name="Thomas B.C."/>
            <person name="Singh A."/>
            <person name="Wilkins M.J."/>
            <person name="Karaoz U."/>
            <person name="Brodie E.L."/>
            <person name="Williams K.H."/>
            <person name="Hubbard S.S."/>
            <person name="Banfield J.F."/>
        </authorList>
    </citation>
    <scope>NUCLEOTIDE SEQUENCE [LARGE SCALE GENOMIC DNA]</scope>
</reference>
<evidence type="ECO:0000313" key="3">
    <source>
        <dbReference type="EMBL" id="OGY68216.1"/>
    </source>
</evidence>
<dbReference type="Pfam" id="PF00171">
    <property type="entry name" value="Aldedh"/>
    <property type="match status" value="2"/>
</dbReference>
<gene>
    <name evidence="3" type="ORF">A3I24_02180</name>
</gene>
<dbReference type="InterPro" id="IPR016162">
    <property type="entry name" value="Ald_DH_N"/>
</dbReference>
<dbReference type="InterPro" id="IPR015590">
    <property type="entry name" value="Aldehyde_DH_dom"/>
</dbReference>